<dbReference type="EMBL" id="MEVF01000040">
    <property type="protein sequence ID" value="OGC48531.1"/>
    <property type="molecule type" value="Genomic_DNA"/>
</dbReference>
<feature type="domain" description="SAM-dependent MTase RsmB/NOP-type" evidence="6">
    <location>
        <begin position="42"/>
        <end position="335"/>
    </location>
</feature>
<evidence type="ECO:0000313" key="8">
    <source>
        <dbReference type="Proteomes" id="UP000177458"/>
    </source>
</evidence>
<comment type="caution">
    <text evidence="7">The sequence shown here is derived from an EMBL/GenBank/DDBJ whole genome shotgun (WGS) entry which is preliminary data.</text>
</comment>
<feature type="binding site" evidence="5">
    <location>
        <position position="161"/>
    </location>
    <ligand>
        <name>S-adenosyl-L-methionine</name>
        <dbReference type="ChEBI" id="CHEBI:59789"/>
    </ligand>
</feature>
<evidence type="ECO:0000256" key="2">
    <source>
        <dbReference type="ARBA" id="ARBA00022679"/>
    </source>
</evidence>
<dbReference type="PANTHER" id="PTHR22807">
    <property type="entry name" value="NOP2 YEAST -RELATED NOL1/NOP2/FMU SUN DOMAIN-CONTAINING"/>
    <property type="match status" value="1"/>
</dbReference>
<dbReference type="SUPFAM" id="SSF53335">
    <property type="entry name" value="S-adenosyl-L-methionine-dependent methyltransferases"/>
    <property type="match status" value="1"/>
</dbReference>
<evidence type="ECO:0000256" key="4">
    <source>
        <dbReference type="ARBA" id="ARBA00022884"/>
    </source>
</evidence>
<dbReference type="Proteomes" id="UP000177458">
    <property type="component" value="Unassembled WGS sequence"/>
</dbReference>
<dbReference type="Pfam" id="PF01189">
    <property type="entry name" value="Methyltr_RsmB-F"/>
    <property type="match status" value="1"/>
</dbReference>
<name>A0A1F4UUA2_UNCKA</name>
<dbReference type="PROSITE" id="PS51686">
    <property type="entry name" value="SAM_MT_RSMB_NOP"/>
    <property type="match status" value="1"/>
</dbReference>
<proteinExistence type="inferred from homology"/>
<dbReference type="Gene3D" id="3.40.50.150">
    <property type="entry name" value="Vaccinia Virus protein VP39"/>
    <property type="match status" value="1"/>
</dbReference>
<keyword evidence="3 5" id="KW-0949">S-adenosyl-L-methionine</keyword>
<dbReference type="GO" id="GO:0001510">
    <property type="term" value="P:RNA methylation"/>
    <property type="evidence" value="ECO:0007669"/>
    <property type="project" value="InterPro"/>
</dbReference>
<dbReference type="Gene3D" id="3.30.70.1170">
    <property type="entry name" value="Sun protein, domain 3"/>
    <property type="match status" value="1"/>
</dbReference>
<dbReference type="PRINTS" id="PR02008">
    <property type="entry name" value="RCMTFAMILY"/>
</dbReference>
<dbReference type="GO" id="GO:0008173">
    <property type="term" value="F:RNA methyltransferase activity"/>
    <property type="evidence" value="ECO:0007669"/>
    <property type="project" value="InterPro"/>
</dbReference>
<comment type="caution">
    <text evidence="5">Lacks conserved residue(s) required for the propagation of feature annotation.</text>
</comment>
<reference evidence="7 8" key="1">
    <citation type="journal article" date="2016" name="Nat. Commun.">
        <title>Thousands of microbial genomes shed light on interconnected biogeochemical processes in an aquifer system.</title>
        <authorList>
            <person name="Anantharaman K."/>
            <person name="Brown C.T."/>
            <person name="Hug L.A."/>
            <person name="Sharon I."/>
            <person name="Castelle C.J."/>
            <person name="Probst A.J."/>
            <person name="Thomas B.C."/>
            <person name="Singh A."/>
            <person name="Wilkins M.J."/>
            <person name="Karaoz U."/>
            <person name="Brodie E.L."/>
            <person name="Williams K.H."/>
            <person name="Hubbard S.S."/>
            <person name="Banfield J.F."/>
        </authorList>
    </citation>
    <scope>NUCLEOTIDE SEQUENCE [LARGE SCALE GENOMIC DNA]</scope>
</reference>
<comment type="similarity">
    <text evidence="5">Belongs to the class I-like SAM-binding methyltransferase superfamily. RsmB/NOP family.</text>
</comment>
<keyword evidence="2 5" id="KW-0808">Transferase</keyword>
<accession>A0A1F4UUA2</accession>
<feature type="active site" description="Nucleophile" evidence="5">
    <location>
        <position position="263"/>
    </location>
</feature>
<evidence type="ECO:0000313" key="7">
    <source>
        <dbReference type="EMBL" id="OGC48531.1"/>
    </source>
</evidence>
<protein>
    <recommendedName>
        <fullName evidence="6">SAM-dependent MTase RsmB/NOP-type domain-containing protein</fullName>
    </recommendedName>
</protein>
<dbReference type="InterPro" id="IPR029063">
    <property type="entry name" value="SAM-dependent_MTases_sf"/>
</dbReference>
<organism evidence="7 8">
    <name type="scientific">candidate division WWE3 bacterium RIFCSPLOWO2_01_FULL_37_15</name>
    <dbReference type="NCBI Taxonomy" id="1802622"/>
    <lineage>
        <taxon>Bacteria</taxon>
        <taxon>Katanobacteria</taxon>
    </lineage>
</organism>
<keyword evidence="1 5" id="KW-0489">Methyltransferase</keyword>
<evidence type="ECO:0000256" key="3">
    <source>
        <dbReference type="ARBA" id="ARBA00022691"/>
    </source>
</evidence>
<evidence type="ECO:0000256" key="1">
    <source>
        <dbReference type="ARBA" id="ARBA00022603"/>
    </source>
</evidence>
<dbReference type="PANTHER" id="PTHR22807:SF30">
    <property type="entry name" value="28S RRNA (CYTOSINE(4447)-C(5))-METHYLTRANSFERASE-RELATED"/>
    <property type="match status" value="1"/>
</dbReference>
<feature type="binding site" evidence="5">
    <location>
        <position position="209"/>
    </location>
    <ligand>
        <name>S-adenosyl-L-methionine</name>
        <dbReference type="ChEBI" id="CHEBI:59789"/>
    </ligand>
</feature>
<dbReference type="InterPro" id="IPR023267">
    <property type="entry name" value="RCMT"/>
</dbReference>
<sequence length="337" mass="38690">MIHVRAEVERSSRIVMEKTLNLKIEKFLSKIHDIYPDKYFEIEKYFYNNKPVTFRVNKLKLGNNSIEQIINNLRNKGFELNDGPIKNSFICNYRKAELKLSETEEFNDGQIYIQGLSSMLPVMFMDLKKGQNILDMCASPGGKTSQIAAELNNECFITAVENNKKRYYILKNNMETLGAKCVNALYDNSVTLLLKYPNLSESFDRVLLDVPCSNEGSIYLHNSKSLEKWNSKTAERLAKLQRTLLYSGISLLKPGGSLLYSTCTYSIEENEQVIDWALKKFGNLNVQKISVDLKNSMPGFTKWKKDVFNDQLANTIRITPTELFIGFYIALLKKTTD</sequence>
<dbReference type="AlphaFoldDB" id="A0A1F4UUA2"/>
<keyword evidence="4 5" id="KW-0694">RNA-binding</keyword>
<evidence type="ECO:0000256" key="5">
    <source>
        <dbReference type="PROSITE-ProRule" id="PRU01023"/>
    </source>
</evidence>
<evidence type="ECO:0000259" key="6">
    <source>
        <dbReference type="PROSITE" id="PS51686"/>
    </source>
</evidence>
<dbReference type="GO" id="GO:0003723">
    <property type="term" value="F:RNA binding"/>
    <property type="evidence" value="ECO:0007669"/>
    <property type="project" value="UniProtKB-UniRule"/>
</dbReference>
<dbReference type="InterPro" id="IPR001678">
    <property type="entry name" value="MeTrfase_RsmB-F_NOP2_dom"/>
</dbReference>
<gene>
    <name evidence="7" type="ORF">A3A69_01680</name>
</gene>
<dbReference type="InterPro" id="IPR049560">
    <property type="entry name" value="MeTrfase_RsmB-F_NOP2_cat"/>
</dbReference>